<dbReference type="EMBL" id="CAJFCW020000001">
    <property type="protein sequence ID" value="CAG9080744.1"/>
    <property type="molecule type" value="Genomic_DNA"/>
</dbReference>
<dbReference type="InterPro" id="IPR006569">
    <property type="entry name" value="CID_dom"/>
</dbReference>
<dbReference type="Proteomes" id="UP000783686">
    <property type="component" value="Unassembled WGS sequence"/>
</dbReference>
<name>A0A811JSA1_9BILA</name>
<dbReference type="SUPFAM" id="SSF48464">
    <property type="entry name" value="ENTH/VHS domain"/>
    <property type="match status" value="1"/>
</dbReference>
<dbReference type="Proteomes" id="UP000614601">
    <property type="component" value="Unassembled WGS sequence"/>
</dbReference>
<feature type="region of interest" description="Disordered" evidence="1">
    <location>
        <begin position="374"/>
        <end position="475"/>
    </location>
</feature>
<evidence type="ECO:0000259" key="2">
    <source>
        <dbReference type="PROSITE" id="PS51391"/>
    </source>
</evidence>
<dbReference type="EMBL" id="CAJFDH010000001">
    <property type="protein sequence ID" value="CAD5206173.1"/>
    <property type="molecule type" value="Genomic_DNA"/>
</dbReference>
<evidence type="ECO:0000313" key="3">
    <source>
        <dbReference type="EMBL" id="CAD5206173.1"/>
    </source>
</evidence>
<dbReference type="AlphaFoldDB" id="A0A811JSA1"/>
<dbReference type="InterPro" id="IPR008942">
    <property type="entry name" value="ENTH_VHS"/>
</dbReference>
<dbReference type="SMART" id="SM00582">
    <property type="entry name" value="RPR"/>
    <property type="match status" value="1"/>
</dbReference>
<sequence>MGLDEGVVCERLQKVNASQESVQSTSGWILTHKDEIDVITRCWIKVYQQGSESQRVGLIYVVNDVVQTAKRERDKTISVAFHPHFVNAIVLASETVKKAIRRCLQVFRERHIYPKHIIDEMQSALEGTVDAVVQDEDDGEFEIEGFLKTLRTYVESSTAIDKARVVLNNINFDESNVDLSDREGLSQMELEVDLMIQKLQTFLQRIEGLSAKSAKVNHTIAKSKGFFQNQLKDVALVHDAYDRYAKGISERIEQLDPIVKSGILPGQTPPRDAPSPVPGEDIFNATGSDDMEMDEEDMPGKPNATSLIPPQNYVPNYNGVGSDIKVTPNVTMKAADPRQRFQPPPMPPYPTGFSEGVAPFMPSIPPPMMNFPPPFDAQVLPPGVEYPPPSTSISPPGEDLDLRKQGNGSSNGNTAFQPQYPHPSGPYIPSPGGQPPYDRSFDHKRRNGFFNRDGNGYGGGPPRKNFRRGGYQNSH</sequence>
<feature type="compositionally biased region" description="Polar residues" evidence="1">
    <location>
        <begin position="303"/>
        <end position="312"/>
    </location>
</feature>
<accession>A0A811JSA1</accession>
<dbReference type="PANTHER" id="PTHR12460">
    <property type="entry name" value="CYCLIN-DEPENDENT KINASE INHIBITOR-RELATED PROTEIN"/>
    <property type="match status" value="1"/>
</dbReference>
<reference evidence="3" key="1">
    <citation type="submission" date="2020-09" db="EMBL/GenBank/DDBJ databases">
        <authorList>
            <person name="Kikuchi T."/>
        </authorList>
    </citation>
    <scope>NUCLEOTIDE SEQUENCE</scope>
    <source>
        <strain evidence="3">SH1</strain>
    </source>
</reference>
<dbReference type="GO" id="GO:0031124">
    <property type="term" value="P:mRNA 3'-end processing"/>
    <property type="evidence" value="ECO:0007669"/>
    <property type="project" value="TreeGrafter"/>
</dbReference>
<comment type="caution">
    <text evidence="3">The sequence shown here is derived from an EMBL/GenBank/DDBJ whole genome shotgun (WGS) entry which is preliminary data.</text>
</comment>
<gene>
    <name evidence="3" type="ORF">BOKJ2_LOCUS857</name>
</gene>
<protein>
    <recommendedName>
        <fullName evidence="2">CID domain-containing protein</fullName>
    </recommendedName>
</protein>
<dbReference type="CDD" id="cd16981">
    <property type="entry name" value="CID_RPRD_like"/>
    <property type="match status" value="1"/>
</dbReference>
<keyword evidence="4" id="KW-1185">Reference proteome</keyword>
<dbReference type="Pfam" id="PF04818">
    <property type="entry name" value="CID"/>
    <property type="match status" value="1"/>
</dbReference>
<feature type="region of interest" description="Disordered" evidence="1">
    <location>
        <begin position="286"/>
        <end position="312"/>
    </location>
</feature>
<proteinExistence type="predicted"/>
<feature type="compositionally biased region" description="Pro residues" evidence="1">
    <location>
        <begin position="420"/>
        <end position="434"/>
    </location>
</feature>
<evidence type="ECO:0000256" key="1">
    <source>
        <dbReference type="SAM" id="MobiDB-lite"/>
    </source>
</evidence>
<organism evidence="3 4">
    <name type="scientific">Bursaphelenchus okinawaensis</name>
    <dbReference type="NCBI Taxonomy" id="465554"/>
    <lineage>
        <taxon>Eukaryota</taxon>
        <taxon>Metazoa</taxon>
        <taxon>Ecdysozoa</taxon>
        <taxon>Nematoda</taxon>
        <taxon>Chromadorea</taxon>
        <taxon>Rhabditida</taxon>
        <taxon>Tylenchina</taxon>
        <taxon>Tylenchomorpha</taxon>
        <taxon>Aphelenchoidea</taxon>
        <taxon>Aphelenchoididae</taxon>
        <taxon>Bursaphelenchus</taxon>
    </lineage>
</organism>
<dbReference type="Gene3D" id="1.25.40.90">
    <property type="match status" value="1"/>
</dbReference>
<dbReference type="GO" id="GO:0000993">
    <property type="term" value="F:RNA polymerase II complex binding"/>
    <property type="evidence" value="ECO:0007669"/>
    <property type="project" value="TreeGrafter"/>
</dbReference>
<feature type="compositionally biased region" description="Polar residues" evidence="1">
    <location>
        <begin position="406"/>
        <end position="417"/>
    </location>
</feature>
<dbReference type="OrthoDB" id="10069473at2759"/>
<evidence type="ECO:0000313" key="4">
    <source>
        <dbReference type="Proteomes" id="UP000614601"/>
    </source>
</evidence>
<dbReference type="PROSITE" id="PS51391">
    <property type="entry name" value="CID"/>
    <property type="match status" value="1"/>
</dbReference>
<feature type="domain" description="CID" evidence="2">
    <location>
        <begin position="1"/>
        <end position="129"/>
    </location>
</feature>
<dbReference type="PANTHER" id="PTHR12460:SF39">
    <property type="entry name" value="CID DOMAIN-CONTAINING PROTEIN"/>
    <property type="match status" value="1"/>
</dbReference>